<reference evidence="2" key="1">
    <citation type="submission" date="2020-09" db="EMBL/GenBank/DDBJ databases">
        <title>The genome sequence of strain Labrenzia suaedae 4C16A.</title>
        <authorList>
            <person name="Liu Y."/>
        </authorList>
    </citation>
    <scope>NUCLEOTIDE SEQUENCE [LARGE SCALE GENOMIC DNA]</scope>
    <source>
        <strain evidence="2">4C16A</strain>
    </source>
</reference>
<dbReference type="RefSeq" id="WP_192150631.1">
    <property type="nucleotide sequence ID" value="NZ_JACYXI010000019.1"/>
</dbReference>
<reference evidence="1 2" key="2">
    <citation type="journal article" date="2021" name="Int. J. Syst. Evol. Microbiol.">
        <title>Roseibium litorale sp. nov., isolated from a tidal flat sediment and proposal for the reclassification of Labrenzia polysiphoniae as Roseibium polysiphoniae comb. nov.</title>
        <authorList>
            <person name="Liu Y."/>
            <person name="Pei T."/>
            <person name="Du J."/>
            <person name="Chao M."/>
            <person name="Deng M.R."/>
            <person name="Zhu H."/>
        </authorList>
    </citation>
    <scope>NUCLEOTIDE SEQUENCE [LARGE SCALE GENOMIC DNA]</scope>
    <source>
        <strain evidence="1 2">4C16A</strain>
    </source>
</reference>
<proteinExistence type="predicted"/>
<dbReference type="EMBL" id="JACYXI010000019">
    <property type="protein sequence ID" value="MBD8894048.1"/>
    <property type="molecule type" value="Genomic_DNA"/>
</dbReference>
<sequence length="116" mass="12865">MIGMILKWLSAGLLDRLLTHLEKRLDRDTETKRIAADVVKEEIQAEMQARAEARKVLIAESGHFWSGVCLDSLLHLGLRVAEVPVLREWGGAIIASLFLVDGVQSVARGMAARFTK</sequence>
<dbReference type="Proteomes" id="UP000632063">
    <property type="component" value="Unassembled WGS sequence"/>
</dbReference>
<keyword evidence="2" id="KW-1185">Reference proteome</keyword>
<organism evidence="1 2">
    <name type="scientific">Roseibium litorale</name>
    <dbReference type="NCBI Taxonomy" id="2803841"/>
    <lineage>
        <taxon>Bacteria</taxon>
        <taxon>Pseudomonadati</taxon>
        <taxon>Pseudomonadota</taxon>
        <taxon>Alphaproteobacteria</taxon>
        <taxon>Hyphomicrobiales</taxon>
        <taxon>Stappiaceae</taxon>
        <taxon>Roseibium</taxon>
    </lineage>
</organism>
<accession>A0ABR9CTI6</accession>
<protein>
    <recommendedName>
        <fullName evidence="3">Holin of 3TMs, for gene-transfer release</fullName>
    </recommendedName>
</protein>
<name>A0ABR9CTI6_9HYPH</name>
<evidence type="ECO:0008006" key="3">
    <source>
        <dbReference type="Google" id="ProtNLM"/>
    </source>
</evidence>
<evidence type="ECO:0000313" key="1">
    <source>
        <dbReference type="EMBL" id="MBD8894048.1"/>
    </source>
</evidence>
<evidence type="ECO:0000313" key="2">
    <source>
        <dbReference type="Proteomes" id="UP000632063"/>
    </source>
</evidence>
<comment type="caution">
    <text evidence="1">The sequence shown here is derived from an EMBL/GenBank/DDBJ whole genome shotgun (WGS) entry which is preliminary data.</text>
</comment>
<gene>
    <name evidence="1" type="ORF">IG616_21080</name>
</gene>